<evidence type="ECO:0000313" key="4">
    <source>
        <dbReference type="EMBL" id="CZR69056.1"/>
    </source>
</evidence>
<evidence type="ECO:0000313" key="5">
    <source>
        <dbReference type="Proteomes" id="UP000184330"/>
    </source>
</evidence>
<proteinExistence type="inferred from homology"/>
<sequence length="360" mass="41142">MAARDRRSATQFPPRRNMSVTCCILTSIARFRGPGEALPQDDTRKSESQPQQLTRFSDRLALGFRSENTDSGSETSQSESHADSLCPSNKIVRDTALYNQHIRLVFTLLQMKIETQAAAWRFRNFTVRKPRRQLVPLQQDSERYCSLQSTHTPCLYLAPNEDCSRAQSSCLNKSQYGGQRHKPQHGRDAISQTTVTFSSSLDFVDKEHIYRIFDPARPEYVGNEAEEIDRNWDALILPADIYISDEEARGVGGNLSRSHETGKFKIELEVFHSLHCLNMLRKRIYSDLYPEMLAHNADIHIDHCVESLRELIMCSGNMTPIPLEWSEKGERLNPNYASTHTCRDFGKLKDWTIGRSKEGA</sequence>
<dbReference type="AlphaFoldDB" id="A0A1L7XVJ5"/>
<feature type="compositionally biased region" description="Polar residues" evidence="3">
    <location>
        <begin position="69"/>
        <end position="79"/>
    </location>
</feature>
<evidence type="ECO:0000256" key="3">
    <source>
        <dbReference type="SAM" id="MobiDB-lite"/>
    </source>
</evidence>
<keyword evidence="5" id="KW-1185">Reference proteome</keyword>
<comment type="similarity">
    <text evidence="2">Belongs to the ustYa family.</text>
</comment>
<dbReference type="GO" id="GO:0043386">
    <property type="term" value="P:mycotoxin biosynthetic process"/>
    <property type="evidence" value="ECO:0007669"/>
    <property type="project" value="InterPro"/>
</dbReference>
<evidence type="ECO:0000256" key="1">
    <source>
        <dbReference type="ARBA" id="ARBA00004685"/>
    </source>
</evidence>
<name>A0A1L7XVJ5_9HELO</name>
<comment type="pathway">
    <text evidence="1">Mycotoxin biosynthesis.</text>
</comment>
<gene>
    <name evidence="4" type="ORF">PAC_18957</name>
</gene>
<dbReference type="PANTHER" id="PTHR33365:SF4">
    <property type="entry name" value="CYCLOCHLOROTINE BIOSYNTHESIS PROTEIN O"/>
    <property type="match status" value="1"/>
</dbReference>
<reference evidence="4 5" key="1">
    <citation type="submission" date="2016-03" db="EMBL/GenBank/DDBJ databases">
        <authorList>
            <person name="Ploux O."/>
        </authorList>
    </citation>
    <scope>NUCLEOTIDE SEQUENCE [LARGE SCALE GENOMIC DNA]</scope>
    <source>
        <strain evidence="4 5">UAMH 11012</strain>
    </source>
</reference>
<accession>A0A1L7XVJ5</accession>
<dbReference type="OrthoDB" id="3687641at2759"/>
<dbReference type="Pfam" id="PF11807">
    <property type="entry name" value="UstYa"/>
    <property type="match status" value="1"/>
</dbReference>
<dbReference type="PANTHER" id="PTHR33365">
    <property type="entry name" value="YALI0B05434P"/>
    <property type="match status" value="1"/>
</dbReference>
<dbReference type="EMBL" id="FJOG01000064">
    <property type="protein sequence ID" value="CZR69056.1"/>
    <property type="molecule type" value="Genomic_DNA"/>
</dbReference>
<feature type="region of interest" description="Disordered" evidence="3">
    <location>
        <begin position="64"/>
        <end position="85"/>
    </location>
</feature>
<evidence type="ECO:0000256" key="2">
    <source>
        <dbReference type="ARBA" id="ARBA00035112"/>
    </source>
</evidence>
<dbReference type="Proteomes" id="UP000184330">
    <property type="component" value="Unassembled WGS sequence"/>
</dbReference>
<dbReference type="InterPro" id="IPR021765">
    <property type="entry name" value="UstYa-like"/>
</dbReference>
<organism evidence="4 5">
    <name type="scientific">Phialocephala subalpina</name>
    <dbReference type="NCBI Taxonomy" id="576137"/>
    <lineage>
        <taxon>Eukaryota</taxon>
        <taxon>Fungi</taxon>
        <taxon>Dikarya</taxon>
        <taxon>Ascomycota</taxon>
        <taxon>Pezizomycotina</taxon>
        <taxon>Leotiomycetes</taxon>
        <taxon>Helotiales</taxon>
        <taxon>Mollisiaceae</taxon>
        <taxon>Phialocephala</taxon>
        <taxon>Phialocephala fortinii species complex</taxon>
    </lineage>
</organism>
<protein>
    <submittedName>
        <fullName evidence="4">Uncharacterized protein</fullName>
    </submittedName>
</protein>